<dbReference type="EnsemblProtists" id="EOD31567">
    <property type="protein sequence ID" value="EOD31567"/>
    <property type="gene ID" value="EMIHUDRAFT_364929"/>
</dbReference>
<feature type="signal peptide" evidence="1">
    <location>
        <begin position="1"/>
        <end position="16"/>
    </location>
</feature>
<reference evidence="2" key="2">
    <citation type="submission" date="2024-10" db="UniProtKB">
        <authorList>
            <consortium name="EnsemblProtists"/>
        </authorList>
    </citation>
    <scope>IDENTIFICATION</scope>
</reference>
<keyword evidence="3" id="KW-1185">Reference proteome</keyword>
<dbReference type="GO" id="GO:0005788">
    <property type="term" value="C:endoplasmic reticulum lumen"/>
    <property type="evidence" value="ECO:0007669"/>
    <property type="project" value="TreeGrafter"/>
</dbReference>
<feature type="chain" id="PRO_5044200707" description="Selenoprotein F/M domain-containing protein" evidence="1">
    <location>
        <begin position="17"/>
        <end position="80"/>
    </location>
</feature>
<evidence type="ECO:0000313" key="2">
    <source>
        <dbReference type="EnsemblProtists" id="EOD31567"/>
    </source>
</evidence>
<protein>
    <recommendedName>
        <fullName evidence="4">Selenoprotein F/M domain-containing protein</fullName>
    </recommendedName>
</protein>
<dbReference type="KEGG" id="ehx:EMIHUDRAFT_364929"/>
<evidence type="ECO:0000313" key="3">
    <source>
        <dbReference type="Proteomes" id="UP000013827"/>
    </source>
</evidence>
<dbReference type="GeneID" id="17276840"/>
<dbReference type="PANTHER" id="PTHR13077:SF6">
    <property type="entry name" value="SELENOPROTEIN F"/>
    <property type="match status" value="1"/>
</dbReference>
<dbReference type="GO" id="GO:0016491">
    <property type="term" value="F:oxidoreductase activity"/>
    <property type="evidence" value="ECO:0007669"/>
    <property type="project" value="TreeGrafter"/>
</dbReference>
<proteinExistence type="predicted"/>
<dbReference type="HOGENOM" id="CLU_2594839_0_0_1"/>
<dbReference type="PaxDb" id="2903-EOD31567"/>
<sequence length="80" mass="8202">MAVGAPIWLVLSSAAASTDGPGSERCRSLGFGPSLLCTSCTKLGEHVGKDSTLVEECAGCCTDEAQRASHFAKAVLDVCK</sequence>
<reference evidence="3" key="1">
    <citation type="journal article" date="2013" name="Nature">
        <title>Pan genome of the phytoplankton Emiliania underpins its global distribution.</title>
        <authorList>
            <person name="Read B.A."/>
            <person name="Kegel J."/>
            <person name="Klute M.J."/>
            <person name="Kuo A."/>
            <person name="Lefebvre S.C."/>
            <person name="Maumus F."/>
            <person name="Mayer C."/>
            <person name="Miller J."/>
            <person name="Monier A."/>
            <person name="Salamov A."/>
            <person name="Young J."/>
            <person name="Aguilar M."/>
            <person name="Claverie J.M."/>
            <person name="Frickenhaus S."/>
            <person name="Gonzalez K."/>
            <person name="Herman E.K."/>
            <person name="Lin Y.C."/>
            <person name="Napier J."/>
            <person name="Ogata H."/>
            <person name="Sarno A.F."/>
            <person name="Shmutz J."/>
            <person name="Schroeder D."/>
            <person name="de Vargas C."/>
            <person name="Verret F."/>
            <person name="von Dassow P."/>
            <person name="Valentin K."/>
            <person name="Van de Peer Y."/>
            <person name="Wheeler G."/>
            <person name="Dacks J.B."/>
            <person name="Delwiche C.F."/>
            <person name="Dyhrman S.T."/>
            <person name="Glockner G."/>
            <person name="John U."/>
            <person name="Richards T."/>
            <person name="Worden A.Z."/>
            <person name="Zhang X."/>
            <person name="Grigoriev I.V."/>
            <person name="Allen A.E."/>
            <person name="Bidle K."/>
            <person name="Borodovsky M."/>
            <person name="Bowler C."/>
            <person name="Brownlee C."/>
            <person name="Cock J.M."/>
            <person name="Elias M."/>
            <person name="Gladyshev V.N."/>
            <person name="Groth M."/>
            <person name="Guda C."/>
            <person name="Hadaegh A."/>
            <person name="Iglesias-Rodriguez M.D."/>
            <person name="Jenkins J."/>
            <person name="Jones B.M."/>
            <person name="Lawson T."/>
            <person name="Leese F."/>
            <person name="Lindquist E."/>
            <person name="Lobanov A."/>
            <person name="Lomsadze A."/>
            <person name="Malik S.B."/>
            <person name="Marsh M.E."/>
            <person name="Mackinder L."/>
            <person name="Mock T."/>
            <person name="Mueller-Roeber B."/>
            <person name="Pagarete A."/>
            <person name="Parker M."/>
            <person name="Probert I."/>
            <person name="Quesneville H."/>
            <person name="Raines C."/>
            <person name="Rensing S.A."/>
            <person name="Riano-Pachon D.M."/>
            <person name="Richier S."/>
            <person name="Rokitta S."/>
            <person name="Shiraiwa Y."/>
            <person name="Soanes D.M."/>
            <person name="van der Giezen M."/>
            <person name="Wahlund T.M."/>
            <person name="Williams B."/>
            <person name="Wilson W."/>
            <person name="Wolfe G."/>
            <person name="Wurch L.L."/>
        </authorList>
    </citation>
    <scope>NUCLEOTIDE SEQUENCE</scope>
</reference>
<evidence type="ECO:0000256" key="1">
    <source>
        <dbReference type="SAM" id="SignalP"/>
    </source>
</evidence>
<evidence type="ECO:0008006" key="4">
    <source>
        <dbReference type="Google" id="ProtNLM"/>
    </source>
</evidence>
<dbReference type="Proteomes" id="UP000013827">
    <property type="component" value="Unassembled WGS sequence"/>
</dbReference>
<accession>A0A0D3K732</accession>
<dbReference type="RefSeq" id="XP_005783996.1">
    <property type="nucleotide sequence ID" value="XM_005783939.1"/>
</dbReference>
<dbReference type="PANTHER" id="PTHR13077">
    <property type="entry name" value="SELENOPROTEIN F"/>
    <property type="match status" value="1"/>
</dbReference>
<keyword evidence="1" id="KW-0732">Signal</keyword>
<dbReference type="InterPro" id="IPR039992">
    <property type="entry name" value="Sep15_SelM"/>
</dbReference>
<name>A0A0D3K732_EMIH1</name>
<dbReference type="AlphaFoldDB" id="A0A0D3K732"/>
<organism evidence="2 3">
    <name type="scientific">Emiliania huxleyi (strain CCMP1516)</name>
    <dbReference type="NCBI Taxonomy" id="280463"/>
    <lineage>
        <taxon>Eukaryota</taxon>
        <taxon>Haptista</taxon>
        <taxon>Haptophyta</taxon>
        <taxon>Prymnesiophyceae</taxon>
        <taxon>Isochrysidales</taxon>
        <taxon>Noelaerhabdaceae</taxon>
        <taxon>Emiliania</taxon>
    </lineage>
</organism>